<dbReference type="SMART" id="SM00044">
    <property type="entry name" value="CYCc"/>
    <property type="match status" value="1"/>
</dbReference>
<dbReference type="CDD" id="cd07302">
    <property type="entry name" value="CHD"/>
    <property type="match status" value="1"/>
</dbReference>
<dbReference type="InterPro" id="IPR001054">
    <property type="entry name" value="A/G_cyclase"/>
</dbReference>
<gene>
    <name evidence="3" type="ORF">OMM_04571</name>
</gene>
<dbReference type="GO" id="GO:0004016">
    <property type="term" value="F:adenylate cyclase activity"/>
    <property type="evidence" value="ECO:0007669"/>
    <property type="project" value="UniProtKB-ARBA"/>
</dbReference>
<evidence type="ECO:0000259" key="2">
    <source>
        <dbReference type="PROSITE" id="PS50125"/>
    </source>
</evidence>
<dbReference type="GO" id="GO:0035556">
    <property type="term" value="P:intracellular signal transduction"/>
    <property type="evidence" value="ECO:0007669"/>
    <property type="project" value="InterPro"/>
</dbReference>
<dbReference type="GO" id="GO:0006171">
    <property type="term" value="P:cAMP biosynthetic process"/>
    <property type="evidence" value="ECO:0007669"/>
    <property type="project" value="TreeGrafter"/>
</dbReference>
<sequence length="497" mass="55566">MSCCVRGSLLNSKINLELESIQEVFGKNVPVIGYHSGGELSPYHSKYEDIIDLNKPYSGSSFHGATICIMALGCKDPNISVSFPDEEYYRHQHESIDYYKNYLNKSEKLFDETQQFMLSMSRRNYIQGEKLQQQNEYLESQNTELQKTLNELDEKHKSLEKRNQFIQKTFGRYLSDQVVDQILETPEGLNLGGENRMVTLMMTDLRGFTSICERLDPKQVMAVINNYLGIMTNIILKYDGSINEFIGDAIMAIFGAPLEYKNHAEKAIACAIEMQTAMKEVNEKNRELNLPEVEMGIGLNTTNIVVGNIGSEKRAKYGVVGSGVNLTSRIESYTTGGQILVSESTKNEVGDKLLVTGRITIAPKGVNEPITIYKIEGIGGDYNVSLPEKQEASLVSLPNEIPIRFLVIRGKDADGAMEQGNILKISKRKVVIACNKVTVEKFANIKCHFFSKQLEKIPGDVYGKVIVPNSEDQHEFTINITSMSSEINAFISGLISA</sequence>
<dbReference type="Proteomes" id="UP000189670">
    <property type="component" value="Unassembled WGS sequence"/>
</dbReference>
<dbReference type="SUPFAM" id="SSF55073">
    <property type="entry name" value="Nucleotide cyclase"/>
    <property type="match status" value="1"/>
</dbReference>
<dbReference type="PANTHER" id="PTHR43081:SF1">
    <property type="entry name" value="ADENYLATE CYCLASE, TERMINAL-DIFFERENTIATION SPECIFIC"/>
    <property type="match status" value="1"/>
</dbReference>
<comment type="caution">
    <text evidence="3">The sequence shown here is derived from an EMBL/GenBank/DDBJ whole genome shotgun (WGS) entry which is preliminary data.</text>
</comment>
<dbReference type="PROSITE" id="PS50125">
    <property type="entry name" value="GUANYLATE_CYCLASE_2"/>
    <property type="match status" value="1"/>
</dbReference>
<dbReference type="AlphaFoldDB" id="A0A1V1P0P0"/>
<feature type="domain" description="Guanylate cyclase" evidence="2">
    <location>
        <begin position="199"/>
        <end position="331"/>
    </location>
</feature>
<dbReference type="InterPro" id="IPR050697">
    <property type="entry name" value="Adenylyl/Guanylyl_Cyclase_3/4"/>
</dbReference>
<proteinExistence type="predicted"/>
<evidence type="ECO:0000313" key="4">
    <source>
        <dbReference type="Proteomes" id="UP000189670"/>
    </source>
</evidence>
<keyword evidence="1" id="KW-0175">Coiled coil</keyword>
<dbReference type="PANTHER" id="PTHR43081">
    <property type="entry name" value="ADENYLATE CYCLASE, TERMINAL-DIFFERENTIATION SPECIFIC-RELATED"/>
    <property type="match status" value="1"/>
</dbReference>
<organism evidence="3 4">
    <name type="scientific">Candidatus Magnetoglobus multicellularis str. Araruama</name>
    <dbReference type="NCBI Taxonomy" id="890399"/>
    <lineage>
        <taxon>Bacteria</taxon>
        <taxon>Pseudomonadati</taxon>
        <taxon>Thermodesulfobacteriota</taxon>
        <taxon>Desulfobacteria</taxon>
        <taxon>Desulfobacterales</taxon>
        <taxon>Desulfobacteraceae</taxon>
        <taxon>Candidatus Magnetoglobus</taxon>
    </lineage>
</organism>
<feature type="coiled-coil region" evidence="1">
    <location>
        <begin position="128"/>
        <end position="169"/>
    </location>
</feature>
<dbReference type="Pfam" id="PF00211">
    <property type="entry name" value="Guanylate_cyc"/>
    <property type="match status" value="1"/>
</dbReference>
<reference evidence="4" key="1">
    <citation type="submission" date="2012-11" db="EMBL/GenBank/DDBJ databases">
        <authorList>
            <person name="Lucero-Rivera Y.E."/>
            <person name="Tovar-Ramirez D."/>
        </authorList>
    </citation>
    <scope>NUCLEOTIDE SEQUENCE [LARGE SCALE GENOMIC DNA]</scope>
    <source>
        <strain evidence="4">Araruama</strain>
    </source>
</reference>
<accession>A0A1V1P0P0</accession>
<name>A0A1V1P0P0_9BACT</name>
<dbReference type="InterPro" id="IPR029787">
    <property type="entry name" value="Nucleotide_cyclase"/>
</dbReference>
<protein>
    <submittedName>
        <fullName evidence="3">Adenylate cyclase</fullName>
    </submittedName>
</protein>
<dbReference type="Gene3D" id="3.30.70.1230">
    <property type="entry name" value="Nucleotide cyclase"/>
    <property type="match status" value="1"/>
</dbReference>
<dbReference type="EMBL" id="ATBP01000956">
    <property type="protein sequence ID" value="ETR68429.1"/>
    <property type="molecule type" value="Genomic_DNA"/>
</dbReference>
<evidence type="ECO:0000313" key="3">
    <source>
        <dbReference type="EMBL" id="ETR68429.1"/>
    </source>
</evidence>
<evidence type="ECO:0000256" key="1">
    <source>
        <dbReference type="SAM" id="Coils"/>
    </source>
</evidence>